<reference evidence="3" key="1">
    <citation type="submission" date="2009-08" db="EMBL/GenBank/DDBJ databases">
        <title>Annotation of Salpingoeca rosetta.</title>
        <authorList>
            <consortium name="The Broad Institute Genome Sequencing Platform"/>
            <person name="Russ C."/>
            <person name="Cuomo C."/>
            <person name="Burger G."/>
            <person name="Gray M.W."/>
            <person name="Holland P.W.H."/>
            <person name="King N."/>
            <person name="Lang F.B.F."/>
            <person name="Roger A.J."/>
            <person name="Ruiz-Trillo I."/>
            <person name="Young S.K."/>
            <person name="Zeng Q."/>
            <person name="Gargeya S."/>
            <person name="Alvarado L."/>
            <person name="Berlin A."/>
            <person name="Chapman S.B."/>
            <person name="Chen Z."/>
            <person name="Freedman E."/>
            <person name="Gellesch M."/>
            <person name="Goldberg J."/>
            <person name="Griggs A."/>
            <person name="Gujja S."/>
            <person name="Heilman E."/>
            <person name="Heiman D."/>
            <person name="Howarth C."/>
            <person name="Mehta T."/>
            <person name="Neiman D."/>
            <person name="Pearson M."/>
            <person name="Roberts A."/>
            <person name="Saif S."/>
            <person name="Shea T."/>
            <person name="Shenoy N."/>
            <person name="Sisk P."/>
            <person name="Stolte C."/>
            <person name="Sykes S."/>
            <person name="White J."/>
            <person name="Yandava C."/>
            <person name="Haas B."/>
            <person name="Nusbaum C."/>
            <person name="Birren B."/>
        </authorList>
    </citation>
    <scope>NUCLEOTIDE SEQUENCE [LARGE SCALE GENOMIC DNA]</scope>
    <source>
        <strain evidence="3">ATCC 50818</strain>
    </source>
</reference>
<dbReference type="KEGG" id="sre:PTSG_13089"/>
<dbReference type="Proteomes" id="UP000007799">
    <property type="component" value="Unassembled WGS sequence"/>
</dbReference>
<dbReference type="GO" id="GO:0034045">
    <property type="term" value="C:phagophore assembly site membrane"/>
    <property type="evidence" value="ECO:0007669"/>
    <property type="project" value="TreeGrafter"/>
</dbReference>
<dbReference type="InterPro" id="IPR040040">
    <property type="entry name" value="ATG11"/>
</dbReference>
<feature type="compositionally biased region" description="Low complexity" evidence="2">
    <location>
        <begin position="933"/>
        <end position="943"/>
    </location>
</feature>
<name>F2UQ49_SALR5</name>
<evidence type="ECO:0000256" key="2">
    <source>
        <dbReference type="SAM" id="MobiDB-lite"/>
    </source>
</evidence>
<evidence type="ECO:0000313" key="4">
    <source>
        <dbReference type="Proteomes" id="UP000007799"/>
    </source>
</evidence>
<feature type="region of interest" description="Disordered" evidence="2">
    <location>
        <begin position="800"/>
        <end position="831"/>
    </location>
</feature>
<dbReference type="EMBL" id="GL832988">
    <property type="protein sequence ID" value="EGD79717.1"/>
    <property type="molecule type" value="Genomic_DNA"/>
</dbReference>
<evidence type="ECO:0000256" key="1">
    <source>
        <dbReference type="SAM" id="Coils"/>
    </source>
</evidence>
<feature type="compositionally biased region" description="Basic and acidic residues" evidence="2">
    <location>
        <begin position="957"/>
        <end position="970"/>
    </location>
</feature>
<dbReference type="GO" id="GO:0034727">
    <property type="term" value="P:piecemeal microautophagy of the nucleus"/>
    <property type="evidence" value="ECO:0007669"/>
    <property type="project" value="TreeGrafter"/>
</dbReference>
<feature type="region of interest" description="Disordered" evidence="2">
    <location>
        <begin position="581"/>
        <end position="605"/>
    </location>
</feature>
<dbReference type="PANTHER" id="PTHR13222:SF1">
    <property type="entry name" value="RB1-INDUCIBLE COILED-COIL PROTEIN 1"/>
    <property type="match status" value="1"/>
</dbReference>
<dbReference type="GO" id="GO:0019901">
    <property type="term" value="F:protein kinase binding"/>
    <property type="evidence" value="ECO:0007669"/>
    <property type="project" value="TreeGrafter"/>
</dbReference>
<feature type="region of interest" description="Disordered" evidence="2">
    <location>
        <begin position="647"/>
        <end position="763"/>
    </location>
</feature>
<evidence type="ECO:0000313" key="3">
    <source>
        <dbReference type="EMBL" id="EGD79718.1"/>
    </source>
</evidence>
<feature type="region of interest" description="Disordered" evidence="2">
    <location>
        <begin position="930"/>
        <end position="1018"/>
    </location>
</feature>
<dbReference type="RefSeq" id="XP_012493100.1">
    <property type="nucleotide sequence ID" value="XM_012637646.1"/>
</dbReference>
<feature type="compositionally biased region" description="Low complexity" evidence="2">
    <location>
        <begin position="10"/>
        <end position="30"/>
    </location>
</feature>
<proteinExistence type="predicted"/>
<feature type="compositionally biased region" description="Low complexity" evidence="2">
    <location>
        <begin position="661"/>
        <end position="678"/>
    </location>
</feature>
<feature type="region of interest" description="Disordered" evidence="2">
    <location>
        <begin position="1"/>
        <end position="43"/>
    </location>
</feature>
<dbReference type="GO" id="GO:0000422">
    <property type="term" value="P:autophagy of mitochondrion"/>
    <property type="evidence" value="ECO:0007669"/>
    <property type="project" value="TreeGrafter"/>
</dbReference>
<feature type="coiled-coil region" evidence="1">
    <location>
        <begin position="290"/>
        <end position="317"/>
    </location>
</feature>
<keyword evidence="1" id="KW-0175">Coiled coil</keyword>
<dbReference type="GO" id="GO:0034517">
    <property type="term" value="P:ribophagy"/>
    <property type="evidence" value="ECO:0007669"/>
    <property type="project" value="TreeGrafter"/>
</dbReference>
<feature type="compositionally biased region" description="Low complexity" evidence="2">
    <location>
        <begin position="698"/>
        <end position="716"/>
    </location>
</feature>
<dbReference type="PANTHER" id="PTHR13222">
    <property type="entry name" value="RB1-INDUCIBLE COILED-COIL"/>
    <property type="match status" value="1"/>
</dbReference>
<dbReference type="EMBL" id="GL832988">
    <property type="protein sequence ID" value="EGD79718.1"/>
    <property type="molecule type" value="Genomic_DNA"/>
</dbReference>
<gene>
    <name evidence="3" type="ORF">PTSG_13089</name>
</gene>
<keyword evidence="4" id="KW-1185">Reference proteome</keyword>
<dbReference type="RefSeq" id="XP_004988667.1">
    <property type="nucleotide sequence ID" value="XM_004988610.1"/>
</dbReference>
<dbReference type="GO" id="GO:0060090">
    <property type="term" value="F:molecular adaptor activity"/>
    <property type="evidence" value="ECO:0007669"/>
    <property type="project" value="TreeGrafter"/>
</dbReference>
<dbReference type="GO" id="GO:0061709">
    <property type="term" value="P:reticulophagy"/>
    <property type="evidence" value="ECO:0007669"/>
    <property type="project" value="TreeGrafter"/>
</dbReference>
<dbReference type="GO" id="GO:1990316">
    <property type="term" value="C:Atg1/ULK1 kinase complex"/>
    <property type="evidence" value="ECO:0007669"/>
    <property type="project" value="TreeGrafter"/>
</dbReference>
<feature type="compositionally biased region" description="Basic and acidic residues" evidence="2">
    <location>
        <begin position="979"/>
        <end position="995"/>
    </location>
</feature>
<accession>F2UQ49</accession>
<dbReference type="GO" id="GO:0000045">
    <property type="term" value="P:autophagosome assembly"/>
    <property type="evidence" value="ECO:0007669"/>
    <property type="project" value="InterPro"/>
</dbReference>
<dbReference type="AlphaFoldDB" id="F2UQ49"/>
<feature type="compositionally biased region" description="Polar residues" evidence="2">
    <location>
        <begin position="1006"/>
        <end position="1016"/>
    </location>
</feature>
<sequence>MDQQHLSGLPSSNQSRSSTSDQQQPQSQPQQREHYGTPQYQARDRQPVTKLVSFYLVNEDTSITVRVPFDPPISLREVTRLVAAEYRKTVTSRQPNPHSLFLLLADGTVPKFTLPITAKPLQRAIRDPSEKSTHSFEQLPFVLVFDASDAPVAQPDIKYPTTTHLPTATELVEQPQLQKRTFSALGDVNTELMQLMLRAVQVVIVQQSVCLAAFRSIQHMHAHHATITDALKKDVQQLLDKYTQIADIADPLKTLLMRVRVQPEYVGLPRTPENVPLLFLHESFPTQDRFESMMTKAKTAEKKLRKLLKAYDDEASKHKRPFVNKGRVDALRMERREASSTFTRIHAEQATALRELTSMKALPVEDELKLLLDRHKTMNELTTRVVELTHRMPELIRLVVGEVVKLESDYKQFSEQYNRQNYKYAFNFLARTARRGHCLLHLPHTTFKLMTEVFRRRYTKRRYLHAMKEIEGAVCMMRDRELSKRNAFADDREFLEFVPANWPIKDLLSGCPRSCLKPIRDYDENLPDVNPDDVTAWLNETEVVATEVGLKDAILTDDWFAMRAETIEKFDAQCPSALDQLRNREGEDPFDTINRASRKMHPDQDAEKLQERLRELEDDVIALHLENYVKDFLLEHPPASVALQRNRDEDALPPPPPPLRSPASSSSTVVVPSSPSSSMFGDAPSGDAPSTPPEHMGTSPTTPSSSLPSSLSSSTLEPRARQHDGEGEQQADQGQQYERGHNAPPPPLSSSSSSSAASASSSWPPRFDIETLVRALQRDKNERAPYRHIFGVQPMYTRLLRGHPAGPSSIVPSDDEGSPTPRPRSLASSSAPSLAAAAAVGTGAASNTAAGGGVNTTITGTPTMTTNSVFYGMSPSENVSPVHAGTFATPSLAHLPARLHALGAVPVIQENPREGLGEGGVMQQHTFPYAPAQQQQQQQQQQQYGGSGGEEELGDSQFEKFEDESVHGDDNSGDAGDTEQGRGSEGEGEKGRSGDRGSNVDAGTMTDRQTGEQQGEVTALREAKEELERQIHELQQQVSTLSGENEALETKMKGMIDPSNMLDTSVLETTRSQLSSSSSVLSPWGGDEPEPKISFFDLKPGDIALFLRSPKKTCMMAFTKRAREYILTREDLVDMGVLKSPSSPTPGTLCVRLISVERRKIESDSALEFKDLNVYVCKGSKLELSGK</sequence>
<dbReference type="GeneID" id="16069203"/>
<feature type="compositionally biased region" description="Low complexity" evidence="2">
    <location>
        <begin position="749"/>
        <end position="763"/>
    </location>
</feature>
<protein>
    <submittedName>
        <fullName evidence="3">Uncharacterized protein</fullName>
    </submittedName>
</protein>
<organism evidence="4">
    <name type="scientific">Salpingoeca rosetta (strain ATCC 50818 / BSB-021)</name>
    <dbReference type="NCBI Taxonomy" id="946362"/>
    <lineage>
        <taxon>Eukaryota</taxon>
        <taxon>Choanoflagellata</taxon>
        <taxon>Craspedida</taxon>
        <taxon>Salpingoecidae</taxon>
        <taxon>Salpingoeca</taxon>
    </lineage>
</organism>